<dbReference type="GO" id="GO:0160151">
    <property type="term" value="F:tRNA pseudouridine(32) synthase activity"/>
    <property type="evidence" value="ECO:0007669"/>
    <property type="project" value="UniProtKB-EC"/>
</dbReference>
<reference evidence="3 4" key="1">
    <citation type="submission" date="2019-02" db="EMBL/GenBank/DDBJ databases">
        <title>Deep-cultivation of Planctomycetes and their phenomic and genomic characterization uncovers novel biology.</title>
        <authorList>
            <person name="Wiegand S."/>
            <person name="Jogler M."/>
            <person name="Boedeker C."/>
            <person name="Pinto D."/>
            <person name="Vollmers J."/>
            <person name="Rivas-Marin E."/>
            <person name="Kohn T."/>
            <person name="Peeters S.H."/>
            <person name="Heuer A."/>
            <person name="Rast P."/>
            <person name="Oberbeckmann S."/>
            <person name="Bunk B."/>
            <person name="Jeske O."/>
            <person name="Meyerdierks A."/>
            <person name="Storesund J.E."/>
            <person name="Kallscheuer N."/>
            <person name="Luecker S."/>
            <person name="Lage O.M."/>
            <person name="Pohl T."/>
            <person name="Merkel B.J."/>
            <person name="Hornburger P."/>
            <person name="Mueller R.-W."/>
            <person name="Bruemmer F."/>
            <person name="Labrenz M."/>
            <person name="Spormann A.M."/>
            <person name="Op Den Camp H."/>
            <person name="Overmann J."/>
            <person name="Amann R."/>
            <person name="Jetten M.S.M."/>
            <person name="Mascher T."/>
            <person name="Medema M.H."/>
            <person name="Devos D.P."/>
            <person name="Kaster A.-K."/>
            <person name="Ovreas L."/>
            <person name="Rohde M."/>
            <person name="Galperin M.Y."/>
            <person name="Jogler C."/>
        </authorList>
    </citation>
    <scope>NUCLEOTIDE SEQUENCE [LARGE SCALE GENOMIC DNA]</scope>
    <source>
        <strain evidence="3 4">Poly51</strain>
    </source>
</reference>
<dbReference type="Gene3D" id="3.30.2350.10">
    <property type="entry name" value="Pseudouridine synthase"/>
    <property type="match status" value="1"/>
</dbReference>
<dbReference type="InterPro" id="IPR006145">
    <property type="entry name" value="PsdUridine_synth_RsuA/RluA"/>
</dbReference>
<dbReference type="InterPro" id="IPR020103">
    <property type="entry name" value="PsdUridine_synth_cat_dom_sf"/>
</dbReference>
<dbReference type="SUPFAM" id="SSF55120">
    <property type="entry name" value="Pseudouridine synthase"/>
    <property type="match status" value="1"/>
</dbReference>
<sequence length="248" mass="27222">MSNLSVLFEDNHLLVVNKPAGIATMGAEPGMPTVHEMACDYVRIKHQKPGKVFIGVVSRLDSMTTGTLVLARTSKSASRLTPQFADKSGGGAGKIYLAIVEGGFGVDNEIEGDEGFLVDHVRKDEPAKRMRVVPDGKNTQEAALRYLVLGRTESATVLAIQLISGRKHQIRVQFADRGFPVLGDVKYGGRRGFAPGIALHSWRLQVDHPTLKTTMEFVSPVPDSWDTWASILGKPETLWNRVKRSFEI</sequence>
<dbReference type="PANTHER" id="PTHR21600">
    <property type="entry name" value="MITOCHONDRIAL RNA PSEUDOURIDINE SYNTHASE"/>
    <property type="match status" value="1"/>
</dbReference>
<accession>A0A5C6FLM7</accession>
<name>A0A5C6FLM7_9BACT</name>
<dbReference type="Pfam" id="PF00849">
    <property type="entry name" value="PseudoU_synth_2"/>
    <property type="match status" value="1"/>
</dbReference>
<protein>
    <submittedName>
        <fullName evidence="3">Ribosomal large subunit pseudouridine synthase A</fullName>
        <ecNumber evidence="3">5.4.99.28</ecNumber>
    </submittedName>
</protein>
<organism evidence="3 4">
    <name type="scientific">Rubripirellula tenax</name>
    <dbReference type="NCBI Taxonomy" id="2528015"/>
    <lineage>
        <taxon>Bacteria</taxon>
        <taxon>Pseudomonadati</taxon>
        <taxon>Planctomycetota</taxon>
        <taxon>Planctomycetia</taxon>
        <taxon>Pirellulales</taxon>
        <taxon>Pirellulaceae</taxon>
        <taxon>Rubripirellula</taxon>
    </lineage>
</organism>
<dbReference type="EC" id="5.4.99.28" evidence="3"/>
<dbReference type="GO" id="GO:0000455">
    <property type="term" value="P:enzyme-directed rRNA pseudouridine synthesis"/>
    <property type="evidence" value="ECO:0007669"/>
    <property type="project" value="TreeGrafter"/>
</dbReference>
<proteinExistence type="inferred from homology"/>
<feature type="domain" description="Pseudouridine synthase RsuA/RluA-like" evidence="2">
    <location>
        <begin position="12"/>
        <end position="175"/>
    </location>
</feature>
<dbReference type="OrthoDB" id="9784108at2"/>
<dbReference type="AlphaFoldDB" id="A0A5C6FLM7"/>
<gene>
    <name evidence="3" type="primary">rluA_1</name>
    <name evidence="3" type="ORF">Poly51_09950</name>
</gene>
<comment type="caution">
    <text evidence="3">The sequence shown here is derived from an EMBL/GenBank/DDBJ whole genome shotgun (WGS) entry which is preliminary data.</text>
</comment>
<dbReference type="CDD" id="cd02869">
    <property type="entry name" value="PseudoU_synth_RluA_like"/>
    <property type="match status" value="1"/>
</dbReference>
<dbReference type="RefSeq" id="WP_146454710.1">
    <property type="nucleotide sequence ID" value="NZ_SJPW01000001.1"/>
</dbReference>
<dbReference type="Proteomes" id="UP000318288">
    <property type="component" value="Unassembled WGS sequence"/>
</dbReference>
<keyword evidence="4" id="KW-1185">Reference proteome</keyword>
<evidence type="ECO:0000256" key="1">
    <source>
        <dbReference type="ARBA" id="ARBA00010876"/>
    </source>
</evidence>
<evidence type="ECO:0000313" key="3">
    <source>
        <dbReference type="EMBL" id="TWU60714.1"/>
    </source>
</evidence>
<dbReference type="InterPro" id="IPR050188">
    <property type="entry name" value="RluA_PseudoU_synthase"/>
</dbReference>
<evidence type="ECO:0000259" key="2">
    <source>
        <dbReference type="Pfam" id="PF00849"/>
    </source>
</evidence>
<dbReference type="EMBL" id="SJPW01000001">
    <property type="protein sequence ID" value="TWU60714.1"/>
    <property type="molecule type" value="Genomic_DNA"/>
</dbReference>
<dbReference type="GO" id="GO:0003723">
    <property type="term" value="F:RNA binding"/>
    <property type="evidence" value="ECO:0007669"/>
    <property type="project" value="InterPro"/>
</dbReference>
<comment type="similarity">
    <text evidence="1">Belongs to the pseudouridine synthase RluA family.</text>
</comment>
<evidence type="ECO:0000313" key="4">
    <source>
        <dbReference type="Proteomes" id="UP000318288"/>
    </source>
</evidence>
<dbReference type="PANTHER" id="PTHR21600:SF44">
    <property type="entry name" value="RIBOSOMAL LARGE SUBUNIT PSEUDOURIDINE SYNTHASE D"/>
    <property type="match status" value="1"/>
</dbReference>
<keyword evidence="3" id="KW-0413">Isomerase</keyword>